<name>A0A1F6D9F5_9BACT</name>
<accession>A0A1F6D9F5</accession>
<proteinExistence type="predicted"/>
<evidence type="ECO:0000256" key="2">
    <source>
        <dbReference type="SAM" id="SignalP"/>
    </source>
</evidence>
<reference evidence="3 4" key="1">
    <citation type="journal article" date="2016" name="Nat. Commun.">
        <title>Thousands of microbial genomes shed light on interconnected biogeochemical processes in an aquifer system.</title>
        <authorList>
            <person name="Anantharaman K."/>
            <person name="Brown C.T."/>
            <person name="Hug L.A."/>
            <person name="Sharon I."/>
            <person name="Castelle C.J."/>
            <person name="Probst A.J."/>
            <person name="Thomas B.C."/>
            <person name="Singh A."/>
            <person name="Wilkins M.J."/>
            <person name="Karaoz U."/>
            <person name="Brodie E.L."/>
            <person name="Williams K.H."/>
            <person name="Hubbard S.S."/>
            <person name="Banfield J.F."/>
        </authorList>
    </citation>
    <scope>NUCLEOTIDE SEQUENCE [LARGE SCALE GENOMIC DNA]</scope>
</reference>
<evidence type="ECO:0000313" key="3">
    <source>
        <dbReference type="EMBL" id="OGG58074.1"/>
    </source>
</evidence>
<protein>
    <submittedName>
        <fullName evidence="3">Uncharacterized protein</fullName>
    </submittedName>
</protein>
<feature type="region of interest" description="Disordered" evidence="1">
    <location>
        <begin position="67"/>
        <end position="118"/>
    </location>
</feature>
<organism evidence="3 4">
    <name type="scientific">Candidatus Kaiserbacteria bacterium RIFCSPHIGHO2_01_FULL_55_17</name>
    <dbReference type="NCBI Taxonomy" id="1798484"/>
    <lineage>
        <taxon>Bacteria</taxon>
        <taxon>Candidatus Kaiseribacteriota</taxon>
    </lineage>
</organism>
<dbReference type="Proteomes" id="UP000177958">
    <property type="component" value="Unassembled WGS sequence"/>
</dbReference>
<keyword evidence="2" id="KW-0732">Signal</keyword>
<feature type="signal peptide" evidence="2">
    <location>
        <begin position="1"/>
        <end position="22"/>
    </location>
</feature>
<feature type="chain" id="PRO_5009523798" evidence="2">
    <location>
        <begin position="23"/>
        <end position="306"/>
    </location>
</feature>
<evidence type="ECO:0000313" key="4">
    <source>
        <dbReference type="Proteomes" id="UP000177958"/>
    </source>
</evidence>
<evidence type="ECO:0000256" key="1">
    <source>
        <dbReference type="SAM" id="MobiDB-lite"/>
    </source>
</evidence>
<dbReference type="EMBL" id="MFKX01000007">
    <property type="protein sequence ID" value="OGG58074.1"/>
    <property type="molecule type" value="Genomic_DNA"/>
</dbReference>
<dbReference type="AlphaFoldDB" id="A0A1F6D9F5"/>
<sequence length="306" mass="33212">MNTRIILLGLFLVLLGAESAQAAIYVKFDGVDGESSAEASSTMQITARTATTSEAKGNVEYGWKVEEGESATEDKSSPKILEANTKGQANDPDRPLIEGRVGNSENAESGEKGGTEDINIGVGEMQSGQNNQTDLDFLKGNAVSASAVEVRGWDAKQKQEFLATVKAHAEVQSGQDLENFARGVLLEDENVEQISLNFEKIKINYRGNGKLFGFVPFSFTEEVTVDTQASSSERVKVKFPWFTFLMSIDLSAADIETELEGEFGTGNEKWFKDNSGASEIAKAFTTLSNILKTKHDTVKNSIGNVR</sequence>
<gene>
    <name evidence="3" type="ORF">A2853_01140</name>
</gene>
<comment type="caution">
    <text evidence="3">The sequence shown here is derived from an EMBL/GenBank/DDBJ whole genome shotgun (WGS) entry which is preliminary data.</text>
</comment>
<feature type="compositionally biased region" description="Basic and acidic residues" evidence="1">
    <location>
        <begin position="67"/>
        <end position="77"/>
    </location>
</feature>